<dbReference type="EMBL" id="RJMB01000022">
    <property type="protein sequence ID" value="RNL82566.1"/>
    <property type="molecule type" value="Genomic_DNA"/>
</dbReference>
<dbReference type="SUPFAM" id="SSF56112">
    <property type="entry name" value="Protein kinase-like (PK-like)"/>
    <property type="match status" value="1"/>
</dbReference>
<dbReference type="PANTHER" id="PTHR43289:SF6">
    <property type="entry name" value="SERINE_THREONINE-PROTEIN KINASE NEKL-3"/>
    <property type="match status" value="1"/>
</dbReference>
<dbReference type="InterPro" id="IPR017441">
    <property type="entry name" value="Protein_kinase_ATP_BS"/>
</dbReference>
<keyword evidence="2 9" id="KW-0723">Serine/threonine-protein kinase</keyword>
<evidence type="ECO:0000256" key="1">
    <source>
        <dbReference type="ARBA" id="ARBA00012513"/>
    </source>
</evidence>
<dbReference type="EC" id="2.7.11.1" evidence="1"/>
<dbReference type="GO" id="GO:0005524">
    <property type="term" value="F:ATP binding"/>
    <property type="evidence" value="ECO:0007669"/>
    <property type="project" value="UniProtKB-UniRule"/>
</dbReference>
<keyword evidence="3" id="KW-0808">Transferase</keyword>
<keyword evidence="10" id="KW-1185">Reference proteome</keyword>
<dbReference type="GO" id="GO:0004674">
    <property type="term" value="F:protein serine/threonine kinase activity"/>
    <property type="evidence" value="ECO:0007669"/>
    <property type="project" value="UniProtKB-KW"/>
</dbReference>
<dbReference type="RefSeq" id="WP_123202772.1">
    <property type="nucleotide sequence ID" value="NZ_RJMB01000022.1"/>
</dbReference>
<evidence type="ECO:0000259" key="8">
    <source>
        <dbReference type="PROSITE" id="PS50011"/>
    </source>
</evidence>
<dbReference type="PROSITE" id="PS50011">
    <property type="entry name" value="PROTEIN_KINASE_DOM"/>
    <property type="match status" value="1"/>
</dbReference>
<evidence type="ECO:0000256" key="6">
    <source>
        <dbReference type="ARBA" id="ARBA00022840"/>
    </source>
</evidence>
<dbReference type="Pfam" id="PF00069">
    <property type="entry name" value="Pkinase"/>
    <property type="match status" value="1"/>
</dbReference>
<comment type="caution">
    <text evidence="9">The sequence shown here is derived from an EMBL/GenBank/DDBJ whole genome shotgun (WGS) entry which is preliminary data.</text>
</comment>
<evidence type="ECO:0000256" key="2">
    <source>
        <dbReference type="ARBA" id="ARBA00022527"/>
    </source>
</evidence>
<accession>A0A3N0E3Z8</accession>
<name>A0A3N0E3Z8_9ACTN</name>
<sequence length="459" mass="50176">MTQPETFGRYRVVRHLGSGSFATVWLAHDDRLDTPVAVKVLAENWAHQLDVQERFLGEARILRQADSRWLVRVHDLDVLPDERPYMVMTYADQGSVADLVAKGPLPLDEALRLLTEIGQGVTILHRHGTIHRDIKPSNVLLQSSPVGQRVLVADLGFAKAIDEASGFTAAAGTPGYMSPEQSVVGGDLDVRADVYSLGAVAYELVTGRRPPTPPIRVRPRQLRPSIPPALDELIMSCLADDREERPRDAATFTQRVRAIRMAPNLISAVPWWLRHQGAWARASLAAVAALLLLAGVAPSEAQPELSFTRVPDATGEISVAVPQAWARQVQPSGWAPRELGQTGGQQPGLLVATDVTRWRDTESPPSGIFAGLLRDPPGHHLDQIIDGAPCSSPSRGQRLSTEHWTGQVRQWHDCPGSFTAAALRPPDGGVLLYLEIRQREDQPHIVQEILEGARVEAAT</sequence>
<evidence type="ECO:0000256" key="5">
    <source>
        <dbReference type="ARBA" id="ARBA00022777"/>
    </source>
</evidence>
<keyword evidence="4 7" id="KW-0547">Nucleotide-binding</keyword>
<evidence type="ECO:0000313" key="10">
    <source>
        <dbReference type="Proteomes" id="UP000269198"/>
    </source>
</evidence>
<dbReference type="InterPro" id="IPR011009">
    <property type="entry name" value="Kinase-like_dom_sf"/>
</dbReference>
<dbReference type="CDD" id="cd14014">
    <property type="entry name" value="STKc_PknB_like"/>
    <property type="match status" value="1"/>
</dbReference>
<dbReference type="PROSITE" id="PS00107">
    <property type="entry name" value="PROTEIN_KINASE_ATP"/>
    <property type="match status" value="1"/>
</dbReference>
<evidence type="ECO:0000313" key="9">
    <source>
        <dbReference type="EMBL" id="RNL82566.1"/>
    </source>
</evidence>
<protein>
    <recommendedName>
        <fullName evidence="1">non-specific serine/threonine protein kinase</fullName>
        <ecNumber evidence="1">2.7.11.1</ecNumber>
    </recommendedName>
</protein>
<proteinExistence type="predicted"/>
<gene>
    <name evidence="9" type="ORF">EFW17_19045</name>
</gene>
<reference evidence="9 10" key="1">
    <citation type="submission" date="2018-11" db="EMBL/GenBank/DDBJ databases">
        <title>The genome draft of YIM 96095.</title>
        <authorList>
            <person name="Tang S.-K."/>
            <person name="Chunyu W.-X."/>
            <person name="Feng Y.-Z."/>
        </authorList>
    </citation>
    <scope>NUCLEOTIDE SEQUENCE [LARGE SCALE GENOMIC DNA]</scope>
    <source>
        <strain evidence="9 10">YIM 96095</strain>
    </source>
</reference>
<keyword evidence="5 9" id="KW-0418">Kinase</keyword>
<dbReference type="OrthoDB" id="5241055at2"/>
<dbReference type="AlphaFoldDB" id="A0A3N0E3Z8"/>
<dbReference type="PANTHER" id="PTHR43289">
    <property type="entry name" value="MITOGEN-ACTIVATED PROTEIN KINASE KINASE KINASE 20-RELATED"/>
    <property type="match status" value="1"/>
</dbReference>
<feature type="domain" description="Protein kinase" evidence="8">
    <location>
        <begin position="10"/>
        <end position="265"/>
    </location>
</feature>
<evidence type="ECO:0000256" key="4">
    <source>
        <dbReference type="ARBA" id="ARBA00022741"/>
    </source>
</evidence>
<keyword evidence="6 7" id="KW-0067">ATP-binding</keyword>
<organism evidence="9 10">
    <name type="scientific">Halostreptopolyspora alba</name>
    <dbReference type="NCBI Taxonomy" id="2487137"/>
    <lineage>
        <taxon>Bacteria</taxon>
        <taxon>Bacillati</taxon>
        <taxon>Actinomycetota</taxon>
        <taxon>Actinomycetes</taxon>
        <taxon>Streptosporangiales</taxon>
        <taxon>Nocardiopsidaceae</taxon>
        <taxon>Halostreptopolyspora</taxon>
    </lineage>
</organism>
<dbReference type="InterPro" id="IPR000719">
    <property type="entry name" value="Prot_kinase_dom"/>
</dbReference>
<dbReference type="Proteomes" id="UP000269198">
    <property type="component" value="Unassembled WGS sequence"/>
</dbReference>
<evidence type="ECO:0000256" key="7">
    <source>
        <dbReference type="PROSITE-ProRule" id="PRU10141"/>
    </source>
</evidence>
<dbReference type="Gene3D" id="1.10.510.10">
    <property type="entry name" value="Transferase(Phosphotransferase) domain 1"/>
    <property type="match status" value="1"/>
</dbReference>
<dbReference type="Gene3D" id="3.30.200.20">
    <property type="entry name" value="Phosphorylase Kinase, domain 1"/>
    <property type="match status" value="1"/>
</dbReference>
<evidence type="ECO:0000256" key="3">
    <source>
        <dbReference type="ARBA" id="ARBA00022679"/>
    </source>
</evidence>
<dbReference type="SMART" id="SM00220">
    <property type="entry name" value="S_TKc"/>
    <property type="match status" value="1"/>
</dbReference>
<feature type="binding site" evidence="7">
    <location>
        <position position="39"/>
    </location>
    <ligand>
        <name>ATP</name>
        <dbReference type="ChEBI" id="CHEBI:30616"/>
    </ligand>
</feature>